<proteinExistence type="predicted"/>
<dbReference type="SUPFAM" id="SSF81383">
    <property type="entry name" value="F-box domain"/>
    <property type="match status" value="1"/>
</dbReference>
<dbReference type="InterPro" id="IPR001810">
    <property type="entry name" value="F-box_dom"/>
</dbReference>
<comment type="caution">
    <text evidence="3">The sequence shown here is derived from an EMBL/GenBank/DDBJ whole genome shotgun (WGS) entry which is preliminary data.</text>
</comment>
<dbReference type="PANTHER" id="PTHR31639:SF217">
    <property type="entry name" value="F-BOX DOMAIN-CONTAINING PROTEIN"/>
    <property type="match status" value="1"/>
</dbReference>
<dbReference type="PANTHER" id="PTHR31639">
    <property type="entry name" value="F-BOX PROTEIN-LIKE"/>
    <property type="match status" value="1"/>
</dbReference>
<dbReference type="PROSITE" id="PS50181">
    <property type="entry name" value="FBOX"/>
    <property type="match status" value="1"/>
</dbReference>
<sequence>MSKQDQSPDSCGDDENSKSLLKENAPQKKVKIETECEEIDCIDWISQLPDELVIKILSLLSVTDAFRTCILSKRWQYLCNFIDNFIYDNEECSRSDSTTVHKFISLTDNVLPRLSCSSVKKFRLKFAFDYDDGVSYNLKIDKWLEFSVHKKVEDLYLYIWYTGDAIQLHAKPYSLPQYLCSNSSIVKLECENCRISEDCVLNWISLKSLTLGYLFIGEEHIEQIMSNCLQLESLKLNGFYGFKRLHMTSPKYAKIRLGNFSTLVHASLTFSRYEYDAIDENIVKDLLVTVRCANELMLSSWFIKEISDLMFEEEDVFYEFLPLLECRRLTISSYITQYSLSGLDNLLRSTPYPENLMIFPGYVPKWNENQLVASWRPNRQSPP</sequence>
<reference evidence="4" key="2">
    <citation type="journal article" date="2017" name="J. Anim. Genet.">
        <title>Multiple reference genome sequences of hot pepper reveal the massive evolution of plant disease resistance genes by retroduplication.</title>
        <authorList>
            <person name="Kim S."/>
            <person name="Park J."/>
            <person name="Yeom S.-I."/>
            <person name="Kim Y.-M."/>
            <person name="Seo E."/>
            <person name="Kim K.-T."/>
            <person name="Kim M.-S."/>
            <person name="Lee J.M."/>
            <person name="Cheong K."/>
            <person name="Shin H.-S."/>
            <person name="Kim S.-B."/>
            <person name="Han K."/>
            <person name="Lee J."/>
            <person name="Park M."/>
            <person name="Lee H.-A."/>
            <person name="Lee H.-Y."/>
            <person name="Lee Y."/>
            <person name="Oh S."/>
            <person name="Lee J.H."/>
            <person name="Choi E."/>
            <person name="Choi E."/>
            <person name="Lee S.E."/>
            <person name="Jeon J."/>
            <person name="Kim H."/>
            <person name="Choi G."/>
            <person name="Song H."/>
            <person name="Lee J."/>
            <person name="Lee S.-C."/>
            <person name="Kwon J.-K."/>
            <person name="Lee H.-Y."/>
            <person name="Koo N."/>
            <person name="Hong Y."/>
            <person name="Kim R.W."/>
            <person name="Kang W.-H."/>
            <person name="Huh J.H."/>
            <person name="Kang B.-C."/>
            <person name="Yang T.-J."/>
            <person name="Lee Y.-H."/>
            <person name="Bennetzen J.L."/>
            <person name="Choi D."/>
        </authorList>
    </citation>
    <scope>NUCLEOTIDE SEQUENCE [LARGE SCALE GENOMIC DNA]</scope>
    <source>
        <strain evidence="4">cv. PBC81</strain>
    </source>
</reference>
<feature type="region of interest" description="Disordered" evidence="1">
    <location>
        <begin position="1"/>
        <end position="22"/>
    </location>
</feature>
<dbReference type="EMBL" id="MLFT02000002">
    <property type="protein sequence ID" value="PHT54874.1"/>
    <property type="molecule type" value="Genomic_DNA"/>
</dbReference>
<keyword evidence="4" id="KW-1185">Reference proteome</keyword>
<dbReference type="InterPro" id="IPR055357">
    <property type="entry name" value="LRR_At1g61320_AtMIF1"/>
</dbReference>
<gene>
    <name evidence="3" type="ORF">CQW23_03360</name>
</gene>
<protein>
    <recommendedName>
        <fullName evidence="2">F-box domain-containing protein</fullName>
    </recommendedName>
</protein>
<organism evidence="3 4">
    <name type="scientific">Capsicum baccatum</name>
    <name type="common">Peruvian pepper</name>
    <dbReference type="NCBI Taxonomy" id="33114"/>
    <lineage>
        <taxon>Eukaryota</taxon>
        <taxon>Viridiplantae</taxon>
        <taxon>Streptophyta</taxon>
        <taxon>Embryophyta</taxon>
        <taxon>Tracheophyta</taxon>
        <taxon>Spermatophyta</taxon>
        <taxon>Magnoliopsida</taxon>
        <taxon>eudicotyledons</taxon>
        <taxon>Gunneridae</taxon>
        <taxon>Pentapetalae</taxon>
        <taxon>asterids</taxon>
        <taxon>lamiids</taxon>
        <taxon>Solanales</taxon>
        <taxon>Solanaceae</taxon>
        <taxon>Solanoideae</taxon>
        <taxon>Capsiceae</taxon>
        <taxon>Capsicum</taxon>
    </lineage>
</organism>
<dbReference type="SUPFAM" id="SSF52047">
    <property type="entry name" value="RNI-like"/>
    <property type="match status" value="1"/>
</dbReference>
<dbReference type="Pfam" id="PF23622">
    <property type="entry name" value="LRR_At1g61320_AtMIF1"/>
    <property type="match status" value="1"/>
</dbReference>
<evidence type="ECO:0000313" key="4">
    <source>
        <dbReference type="Proteomes" id="UP000224567"/>
    </source>
</evidence>
<dbReference type="InterPro" id="IPR036047">
    <property type="entry name" value="F-box-like_dom_sf"/>
</dbReference>
<feature type="domain" description="F-box" evidence="2">
    <location>
        <begin position="42"/>
        <end position="90"/>
    </location>
</feature>
<dbReference type="Pfam" id="PF00646">
    <property type="entry name" value="F-box"/>
    <property type="match status" value="1"/>
</dbReference>
<dbReference type="OrthoDB" id="1300531at2759"/>
<dbReference type="InterPro" id="IPR032675">
    <property type="entry name" value="LRR_dom_sf"/>
</dbReference>
<dbReference type="Proteomes" id="UP000224567">
    <property type="component" value="Unassembled WGS sequence"/>
</dbReference>
<evidence type="ECO:0000256" key="1">
    <source>
        <dbReference type="SAM" id="MobiDB-lite"/>
    </source>
</evidence>
<dbReference type="AlphaFoldDB" id="A0A2G2XBJ0"/>
<reference evidence="3 4" key="1">
    <citation type="journal article" date="2017" name="Genome Biol.">
        <title>New reference genome sequences of hot pepper reveal the massive evolution of plant disease-resistance genes by retroduplication.</title>
        <authorList>
            <person name="Kim S."/>
            <person name="Park J."/>
            <person name="Yeom S.I."/>
            <person name="Kim Y.M."/>
            <person name="Seo E."/>
            <person name="Kim K.T."/>
            <person name="Kim M.S."/>
            <person name="Lee J.M."/>
            <person name="Cheong K."/>
            <person name="Shin H.S."/>
            <person name="Kim S.B."/>
            <person name="Han K."/>
            <person name="Lee J."/>
            <person name="Park M."/>
            <person name="Lee H.A."/>
            <person name="Lee H.Y."/>
            <person name="Lee Y."/>
            <person name="Oh S."/>
            <person name="Lee J.H."/>
            <person name="Choi E."/>
            <person name="Choi E."/>
            <person name="Lee S.E."/>
            <person name="Jeon J."/>
            <person name="Kim H."/>
            <person name="Choi G."/>
            <person name="Song H."/>
            <person name="Lee J."/>
            <person name="Lee S.C."/>
            <person name="Kwon J.K."/>
            <person name="Lee H.Y."/>
            <person name="Koo N."/>
            <person name="Hong Y."/>
            <person name="Kim R.W."/>
            <person name="Kang W.H."/>
            <person name="Huh J.H."/>
            <person name="Kang B.C."/>
            <person name="Yang T.J."/>
            <person name="Lee Y.H."/>
            <person name="Bennetzen J.L."/>
            <person name="Choi D."/>
        </authorList>
    </citation>
    <scope>NUCLEOTIDE SEQUENCE [LARGE SCALE GENOMIC DNA]</scope>
    <source>
        <strain evidence="4">cv. PBC81</strain>
    </source>
</reference>
<accession>A0A2G2XBJ0</accession>
<dbReference type="Gene3D" id="3.80.10.10">
    <property type="entry name" value="Ribonuclease Inhibitor"/>
    <property type="match status" value="1"/>
</dbReference>
<dbReference type="Gene3D" id="1.20.1280.50">
    <property type="match status" value="1"/>
</dbReference>
<evidence type="ECO:0000313" key="3">
    <source>
        <dbReference type="EMBL" id="PHT54874.1"/>
    </source>
</evidence>
<dbReference type="STRING" id="33114.A0A2G2XBJ0"/>
<evidence type="ECO:0000259" key="2">
    <source>
        <dbReference type="PROSITE" id="PS50181"/>
    </source>
</evidence>
<name>A0A2G2XBJ0_CAPBA</name>
<dbReference type="SMART" id="SM00256">
    <property type="entry name" value="FBOX"/>
    <property type="match status" value="1"/>
</dbReference>